<keyword evidence="3 6" id="KW-0812">Transmembrane</keyword>
<evidence type="ECO:0000256" key="4">
    <source>
        <dbReference type="ARBA" id="ARBA00022989"/>
    </source>
</evidence>
<feature type="transmembrane region" description="Helical" evidence="6">
    <location>
        <begin position="209"/>
        <end position="238"/>
    </location>
</feature>
<feature type="transmembrane region" description="Helical" evidence="6">
    <location>
        <begin position="289"/>
        <end position="312"/>
    </location>
</feature>
<evidence type="ECO:0000256" key="3">
    <source>
        <dbReference type="ARBA" id="ARBA00022692"/>
    </source>
</evidence>
<dbReference type="AlphaFoldDB" id="A0A8B6M3G0"/>
<dbReference type="InterPro" id="IPR017039">
    <property type="entry name" value="Virul_fac_BrkB"/>
</dbReference>
<accession>A0A8B6M3G0</accession>
<feature type="transmembrane region" description="Helical" evidence="6">
    <location>
        <begin position="258"/>
        <end position="277"/>
    </location>
</feature>
<organism evidence="7 8">
    <name type="scientific">Methylocella tundrae</name>
    <dbReference type="NCBI Taxonomy" id="227605"/>
    <lineage>
        <taxon>Bacteria</taxon>
        <taxon>Pseudomonadati</taxon>
        <taxon>Pseudomonadota</taxon>
        <taxon>Alphaproteobacteria</taxon>
        <taxon>Hyphomicrobiales</taxon>
        <taxon>Beijerinckiaceae</taxon>
        <taxon>Methylocella</taxon>
    </lineage>
</organism>
<feature type="transmembrane region" description="Helical" evidence="6">
    <location>
        <begin position="324"/>
        <end position="345"/>
    </location>
</feature>
<dbReference type="PANTHER" id="PTHR30213:SF0">
    <property type="entry name" value="UPF0761 MEMBRANE PROTEIN YIHY"/>
    <property type="match status" value="1"/>
</dbReference>
<evidence type="ECO:0000313" key="8">
    <source>
        <dbReference type="Proteomes" id="UP000485880"/>
    </source>
</evidence>
<dbReference type="RefSeq" id="WP_244628871.1">
    <property type="nucleotide sequence ID" value="NZ_CABFMQ020000068.1"/>
</dbReference>
<protein>
    <submittedName>
        <fullName evidence="7">Membrane protein</fullName>
    </submittedName>
</protein>
<sequence length="367" mass="39088">MSRIANLEPDQRKPSLAWWALILGLGLVSMLLSMRSRLSPHAPDAARETRLRPKAESFALTGPGRHAREALAGQAADSPAEIPAQGWKHILGRTWQGLGEDRILLVAAGITFYALLSLFPALAALVSLYGLFADPANIGGRLDSLASFLPSGALDLIGSEIGRIAGEAHHSLGAAFFISLAVSLWTANSGMKGLIEGMNVVYEEKEKRGFIGLNLLSLAFTLAAIAFILLALAAMVVAPLLLGDIGLGGSGDALLSLLRWPLLLLVALFALAVLYRFGPSRRAPRWRWVTWGSALAAFLWLGGSVLFSWYVANFGKYNATYGSLGAAVGLMTWLWLSVIVVLLGGELNSKIERQSGRDASATASGDK</sequence>
<dbReference type="Proteomes" id="UP000485880">
    <property type="component" value="Unassembled WGS sequence"/>
</dbReference>
<reference evidence="7 8" key="1">
    <citation type="submission" date="2019-05" db="EMBL/GenBank/DDBJ databases">
        <authorList>
            <person name="Farhan Ul Haque M."/>
        </authorList>
    </citation>
    <scope>NUCLEOTIDE SEQUENCE [LARGE SCALE GENOMIC DNA]</scope>
    <source>
        <strain evidence="7">2</strain>
    </source>
</reference>
<name>A0A8B6M3G0_METTU</name>
<feature type="transmembrane region" description="Helical" evidence="6">
    <location>
        <begin position="16"/>
        <end position="34"/>
    </location>
</feature>
<dbReference type="Pfam" id="PF03631">
    <property type="entry name" value="Virul_fac_BrkB"/>
    <property type="match status" value="1"/>
</dbReference>
<comment type="caution">
    <text evidence="7">The sequence shown here is derived from an EMBL/GenBank/DDBJ whole genome shotgun (WGS) entry which is preliminary data.</text>
</comment>
<evidence type="ECO:0000256" key="5">
    <source>
        <dbReference type="ARBA" id="ARBA00023136"/>
    </source>
</evidence>
<feature type="transmembrane region" description="Helical" evidence="6">
    <location>
        <begin position="168"/>
        <end position="188"/>
    </location>
</feature>
<proteinExistence type="predicted"/>
<dbReference type="NCBIfam" id="TIGR00765">
    <property type="entry name" value="yihY_not_rbn"/>
    <property type="match status" value="1"/>
</dbReference>
<evidence type="ECO:0000313" key="7">
    <source>
        <dbReference type="EMBL" id="VTZ49356.1"/>
    </source>
</evidence>
<dbReference type="EMBL" id="CABFMQ020000068">
    <property type="protein sequence ID" value="VTZ49356.1"/>
    <property type="molecule type" value="Genomic_DNA"/>
</dbReference>
<comment type="subcellular location">
    <subcellularLocation>
        <location evidence="1">Cell membrane</location>
        <topology evidence="1">Multi-pass membrane protein</topology>
    </subcellularLocation>
</comment>
<keyword evidence="2" id="KW-1003">Cell membrane</keyword>
<keyword evidence="5 6" id="KW-0472">Membrane</keyword>
<keyword evidence="4 6" id="KW-1133">Transmembrane helix</keyword>
<evidence type="ECO:0000256" key="6">
    <source>
        <dbReference type="SAM" id="Phobius"/>
    </source>
</evidence>
<feature type="transmembrane region" description="Helical" evidence="6">
    <location>
        <begin position="103"/>
        <end position="132"/>
    </location>
</feature>
<dbReference type="GO" id="GO:0005886">
    <property type="term" value="C:plasma membrane"/>
    <property type="evidence" value="ECO:0007669"/>
    <property type="project" value="UniProtKB-SubCell"/>
</dbReference>
<dbReference type="PANTHER" id="PTHR30213">
    <property type="entry name" value="INNER MEMBRANE PROTEIN YHJD"/>
    <property type="match status" value="1"/>
</dbReference>
<gene>
    <name evidence="7" type="ORF">MPC4_160006</name>
</gene>
<evidence type="ECO:0000256" key="2">
    <source>
        <dbReference type="ARBA" id="ARBA00022475"/>
    </source>
</evidence>
<evidence type="ECO:0000256" key="1">
    <source>
        <dbReference type="ARBA" id="ARBA00004651"/>
    </source>
</evidence>
<keyword evidence="8" id="KW-1185">Reference proteome</keyword>